<name>A0A0L7RJS4_9HYME</name>
<proteinExistence type="predicted"/>
<accession>A0A0L7RJS4</accession>
<keyword evidence="1" id="KW-0808">Transferase</keyword>
<dbReference type="EMBL" id="KQ414579">
    <property type="protein sequence ID" value="KOC71120.1"/>
    <property type="molecule type" value="Genomic_DNA"/>
</dbReference>
<dbReference type="AlphaFoldDB" id="A0A0L7RJS4"/>
<dbReference type="GO" id="GO:0003676">
    <property type="term" value="F:nucleic acid binding"/>
    <property type="evidence" value="ECO:0007669"/>
    <property type="project" value="InterPro"/>
</dbReference>
<sequence>YKILPNSFNLSPISPNCHFFKHLNTFLANKLFRHGDTVKVTFKGFLNSKISDFDKFGIMKLVNRWEKCIESCGNYFD</sequence>
<evidence type="ECO:0000313" key="1">
    <source>
        <dbReference type="EMBL" id="KOC71120.1"/>
    </source>
</evidence>
<reference evidence="1 2" key="1">
    <citation type="submission" date="2015-07" db="EMBL/GenBank/DDBJ databases">
        <title>The genome of Habropoda laboriosa.</title>
        <authorList>
            <person name="Pan H."/>
            <person name="Kapheim K."/>
        </authorList>
    </citation>
    <scope>NUCLEOTIDE SEQUENCE [LARGE SCALE GENOMIC DNA]</scope>
    <source>
        <strain evidence="1">0110345459</strain>
    </source>
</reference>
<evidence type="ECO:0000313" key="2">
    <source>
        <dbReference type="Proteomes" id="UP000053825"/>
    </source>
</evidence>
<dbReference type="Gene3D" id="3.30.420.10">
    <property type="entry name" value="Ribonuclease H-like superfamily/Ribonuclease H"/>
    <property type="match status" value="1"/>
</dbReference>
<keyword evidence="2" id="KW-1185">Reference proteome</keyword>
<dbReference type="InterPro" id="IPR052709">
    <property type="entry name" value="Transposase-MT_Hybrid"/>
</dbReference>
<dbReference type="Proteomes" id="UP000053825">
    <property type="component" value="Unassembled WGS sequence"/>
</dbReference>
<dbReference type="STRING" id="597456.A0A0L7RJS4"/>
<feature type="non-terminal residue" evidence="1">
    <location>
        <position position="1"/>
    </location>
</feature>
<dbReference type="PANTHER" id="PTHR46060:SF3">
    <property type="entry name" value="PROTEIN GVQW3"/>
    <property type="match status" value="1"/>
</dbReference>
<dbReference type="PANTHER" id="PTHR46060">
    <property type="entry name" value="MARINER MOS1 TRANSPOSASE-LIKE PROTEIN"/>
    <property type="match status" value="1"/>
</dbReference>
<organism evidence="1 2">
    <name type="scientific">Habropoda laboriosa</name>
    <dbReference type="NCBI Taxonomy" id="597456"/>
    <lineage>
        <taxon>Eukaryota</taxon>
        <taxon>Metazoa</taxon>
        <taxon>Ecdysozoa</taxon>
        <taxon>Arthropoda</taxon>
        <taxon>Hexapoda</taxon>
        <taxon>Insecta</taxon>
        <taxon>Pterygota</taxon>
        <taxon>Neoptera</taxon>
        <taxon>Endopterygota</taxon>
        <taxon>Hymenoptera</taxon>
        <taxon>Apocrita</taxon>
        <taxon>Aculeata</taxon>
        <taxon>Apoidea</taxon>
        <taxon>Anthophila</taxon>
        <taxon>Apidae</taxon>
        <taxon>Habropoda</taxon>
    </lineage>
</organism>
<gene>
    <name evidence="1" type="ORF">WH47_01763</name>
</gene>
<protein>
    <submittedName>
        <fullName evidence="1">Histone-lysine N-methyltransferase SETMAR</fullName>
    </submittedName>
</protein>
<dbReference type="GO" id="GO:0032259">
    <property type="term" value="P:methylation"/>
    <property type="evidence" value="ECO:0007669"/>
    <property type="project" value="UniProtKB-KW"/>
</dbReference>
<keyword evidence="1" id="KW-0489">Methyltransferase</keyword>
<dbReference type="InterPro" id="IPR036397">
    <property type="entry name" value="RNaseH_sf"/>
</dbReference>
<dbReference type="GO" id="GO:0008168">
    <property type="term" value="F:methyltransferase activity"/>
    <property type="evidence" value="ECO:0007669"/>
    <property type="project" value="UniProtKB-KW"/>
</dbReference>